<evidence type="ECO:0000256" key="1">
    <source>
        <dbReference type="ARBA" id="ARBA00022737"/>
    </source>
</evidence>
<dbReference type="AlphaFoldDB" id="A0A5R8KE31"/>
<comment type="caution">
    <text evidence="4">The sequence shown here is derived from an EMBL/GenBank/DDBJ whole genome shotgun (WGS) entry which is preliminary data.</text>
</comment>
<dbReference type="InterPro" id="IPR011990">
    <property type="entry name" value="TPR-like_helical_dom_sf"/>
</dbReference>
<evidence type="ECO:0000313" key="4">
    <source>
        <dbReference type="EMBL" id="TLD70517.1"/>
    </source>
</evidence>
<organism evidence="4 5">
    <name type="scientific">Phragmitibacter flavus</name>
    <dbReference type="NCBI Taxonomy" id="2576071"/>
    <lineage>
        <taxon>Bacteria</taxon>
        <taxon>Pseudomonadati</taxon>
        <taxon>Verrucomicrobiota</taxon>
        <taxon>Verrucomicrobiia</taxon>
        <taxon>Verrucomicrobiales</taxon>
        <taxon>Verrucomicrobiaceae</taxon>
        <taxon>Phragmitibacter</taxon>
    </lineage>
</organism>
<protein>
    <submittedName>
        <fullName evidence="4">Tetratricopeptide repeat protein</fullName>
    </submittedName>
</protein>
<keyword evidence="1" id="KW-0677">Repeat</keyword>
<dbReference type="SMART" id="SM00028">
    <property type="entry name" value="TPR"/>
    <property type="match status" value="2"/>
</dbReference>
<dbReference type="Pfam" id="PF13432">
    <property type="entry name" value="TPR_16"/>
    <property type="match status" value="1"/>
</dbReference>
<dbReference type="OrthoDB" id="174931at2"/>
<keyword evidence="2 3" id="KW-0802">TPR repeat</keyword>
<dbReference type="Gene3D" id="1.25.40.10">
    <property type="entry name" value="Tetratricopeptide repeat domain"/>
    <property type="match status" value="1"/>
</dbReference>
<dbReference type="PANTHER" id="PTHR44943">
    <property type="entry name" value="CELLULOSE SYNTHASE OPERON PROTEIN C"/>
    <property type="match status" value="1"/>
</dbReference>
<evidence type="ECO:0000256" key="2">
    <source>
        <dbReference type="ARBA" id="ARBA00022803"/>
    </source>
</evidence>
<name>A0A5R8KE31_9BACT</name>
<dbReference type="SUPFAM" id="SSF48452">
    <property type="entry name" value="TPR-like"/>
    <property type="match status" value="1"/>
</dbReference>
<sequence length="135" mass="15654">MTPPSTLQDEAKRIMREHRWEDALPILLEDIEANPRDPWSPMYLGSCYYELQDYQAALDWFRRAEQLEPENPTPIGLQGDALHCLGDADEARELYLRALEVAPDDELAIKNWKRFNQIEQKAEQTGRGNDDKPSI</sequence>
<gene>
    <name evidence="4" type="ORF">FEM03_12390</name>
</gene>
<dbReference type="Pfam" id="PF13181">
    <property type="entry name" value="TPR_8"/>
    <property type="match status" value="1"/>
</dbReference>
<accession>A0A5R8KE31</accession>
<keyword evidence="5" id="KW-1185">Reference proteome</keyword>
<dbReference type="Proteomes" id="UP000306196">
    <property type="component" value="Unassembled WGS sequence"/>
</dbReference>
<evidence type="ECO:0000313" key="5">
    <source>
        <dbReference type="Proteomes" id="UP000306196"/>
    </source>
</evidence>
<feature type="repeat" description="TPR" evidence="3">
    <location>
        <begin position="72"/>
        <end position="105"/>
    </location>
</feature>
<dbReference type="InterPro" id="IPR019734">
    <property type="entry name" value="TPR_rpt"/>
</dbReference>
<evidence type="ECO:0000256" key="3">
    <source>
        <dbReference type="PROSITE-ProRule" id="PRU00339"/>
    </source>
</evidence>
<reference evidence="4 5" key="1">
    <citation type="submission" date="2019-05" db="EMBL/GenBank/DDBJ databases">
        <title>Verrucobacter flavum gen. nov., sp. nov. a new member of the family Verrucomicrobiaceae.</title>
        <authorList>
            <person name="Szuroczki S."/>
            <person name="Abbaszade G."/>
            <person name="Szabo A."/>
            <person name="Felfoldi T."/>
            <person name="Schumann P."/>
            <person name="Boka K."/>
            <person name="Keki Z."/>
            <person name="Toumi M."/>
            <person name="Toth E."/>
        </authorList>
    </citation>
    <scope>NUCLEOTIDE SEQUENCE [LARGE SCALE GENOMIC DNA]</scope>
    <source>
        <strain evidence="4 5">MG-N-17</strain>
    </source>
</reference>
<feature type="repeat" description="TPR" evidence="3">
    <location>
        <begin position="38"/>
        <end position="71"/>
    </location>
</feature>
<dbReference type="InterPro" id="IPR051685">
    <property type="entry name" value="Ycf3/AcsC/BcsC/TPR_MFPF"/>
</dbReference>
<dbReference type="PANTHER" id="PTHR44943:SF8">
    <property type="entry name" value="TPR REPEAT-CONTAINING PROTEIN MJ0263"/>
    <property type="match status" value="1"/>
</dbReference>
<dbReference type="PROSITE" id="PS50005">
    <property type="entry name" value="TPR"/>
    <property type="match status" value="2"/>
</dbReference>
<dbReference type="EMBL" id="VAUV01000008">
    <property type="protein sequence ID" value="TLD70517.1"/>
    <property type="molecule type" value="Genomic_DNA"/>
</dbReference>
<proteinExistence type="predicted"/>